<dbReference type="Gene3D" id="3.40.630.30">
    <property type="match status" value="1"/>
</dbReference>
<dbReference type="Pfam" id="PF13508">
    <property type="entry name" value="Acetyltransf_7"/>
    <property type="match status" value="1"/>
</dbReference>
<dbReference type="PROSITE" id="PS51186">
    <property type="entry name" value="GNAT"/>
    <property type="match status" value="1"/>
</dbReference>
<dbReference type="SUPFAM" id="SSF55729">
    <property type="entry name" value="Acyl-CoA N-acyltransferases (Nat)"/>
    <property type="match status" value="1"/>
</dbReference>
<accession>A0A221W8W0</accession>
<sequence length="175" mass="18838">MSPARIEAVRLGETAPAVIDLARRAQAAVGQPGADRAAGHLAGLEPVPDLVALGAYQRDRLVGALVGWPCGARPLWAALVRPALAATGHAAWLTGSFEVAELHVEPEFHGTGVGTMLLRSLGERIEQDRLVLQADVTNRRAREFYRRRGFRVLTGPFQTVNRRRALVLGVALPLS</sequence>
<dbReference type="InterPro" id="IPR016181">
    <property type="entry name" value="Acyl_CoA_acyltransferase"/>
</dbReference>
<dbReference type="GO" id="GO:0016747">
    <property type="term" value="F:acyltransferase activity, transferring groups other than amino-acyl groups"/>
    <property type="evidence" value="ECO:0007669"/>
    <property type="project" value="InterPro"/>
</dbReference>
<protein>
    <submittedName>
        <fullName evidence="1">Putative acetyltransferase</fullName>
    </submittedName>
</protein>
<evidence type="ECO:0000313" key="1">
    <source>
        <dbReference type="EMBL" id="ASO22133.1"/>
    </source>
</evidence>
<dbReference type="InterPro" id="IPR000182">
    <property type="entry name" value="GNAT_dom"/>
</dbReference>
<dbReference type="AlphaFoldDB" id="A0A221W8W0"/>
<gene>
    <name evidence="1" type="ORF">AHOG_22600</name>
</gene>
<dbReference type="KEGG" id="ahg:AHOG_22600"/>
<dbReference type="RefSeq" id="WP_093943156.1">
    <property type="nucleotide sequence ID" value="NZ_CP022521.1"/>
</dbReference>
<evidence type="ECO:0000313" key="2">
    <source>
        <dbReference type="Proteomes" id="UP000204221"/>
    </source>
</evidence>
<dbReference type="OrthoDB" id="3692150at2"/>
<reference evidence="1 2" key="1">
    <citation type="submission" date="2017-07" db="EMBL/GenBank/DDBJ databases">
        <title>Complete genome sequence of Actinoalloteichus hoggarensis DSM 45943, type strain of Actinoalloteichus hoggarensis.</title>
        <authorList>
            <person name="Ruckert C."/>
            <person name="Nouioui I."/>
            <person name="Willmese J."/>
            <person name="van Wezel G."/>
            <person name="Klenk H.-P."/>
            <person name="Kalinowski J."/>
            <person name="Zotchev S.B."/>
        </authorList>
    </citation>
    <scope>NUCLEOTIDE SEQUENCE [LARGE SCALE GENOMIC DNA]</scope>
    <source>
        <strain evidence="1 2">DSM 45943</strain>
    </source>
</reference>
<keyword evidence="1" id="KW-0808">Transferase</keyword>
<organism evidence="1 2">
    <name type="scientific">Actinoalloteichus hoggarensis</name>
    <dbReference type="NCBI Taxonomy" id="1470176"/>
    <lineage>
        <taxon>Bacteria</taxon>
        <taxon>Bacillati</taxon>
        <taxon>Actinomycetota</taxon>
        <taxon>Actinomycetes</taxon>
        <taxon>Pseudonocardiales</taxon>
        <taxon>Pseudonocardiaceae</taxon>
        <taxon>Actinoalloteichus</taxon>
    </lineage>
</organism>
<keyword evidence="2" id="KW-1185">Reference proteome</keyword>
<proteinExistence type="predicted"/>
<name>A0A221W8W0_9PSEU</name>
<dbReference type="Proteomes" id="UP000204221">
    <property type="component" value="Chromosome"/>
</dbReference>
<dbReference type="EMBL" id="CP022521">
    <property type="protein sequence ID" value="ASO22133.1"/>
    <property type="molecule type" value="Genomic_DNA"/>
</dbReference>